<evidence type="ECO:0000256" key="1">
    <source>
        <dbReference type="ARBA" id="ARBA00004651"/>
    </source>
</evidence>
<dbReference type="InterPro" id="IPR051393">
    <property type="entry name" value="ABC_transporter_permease"/>
</dbReference>
<evidence type="ECO:0000313" key="11">
    <source>
        <dbReference type="Proteomes" id="UP000298127"/>
    </source>
</evidence>
<dbReference type="PANTHER" id="PTHR30193:SF41">
    <property type="entry name" value="DIACETYLCHITOBIOSE UPTAKE SYSTEM PERMEASE PROTEIN NGCF"/>
    <property type="match status" value="1"/>
</dbReference>
<dbReference type="GO" id="GO:0005886">
    <property type="term" value="C:plasma membrane"/>
    <property type="evidence" value="ECO:0007669"/>
    <property type="project" value="UniProtKB-SubCell"/>
</dbReference>
<keyword evidence="6 7" id="KW-0472">Membrane</keyword>
<keyword evidence="2 7" id="KW-0813">Transport</keyword>
<feature type="domain" description="ABC transmembrane type-1" evidence="9">
    <location>
        <begin position="92"/>
        <end position="306"/>
    </location>
</feature>
<evidence type="ECO:0000313" key="10">
    <source>
        <dbReference type="EMBL" id="TFV96906.1"/>
    </source>
</evidence>
<dbReference type="SUPFAM" id="SSF161098">
    <property type="entry name" value="MetI-like"/>
    <property type="match status" value="1"/>
</dbReference>
<dbReference type="CDD" id="cd06261">
    <property type="entry name" value="TM_PBP2"/>
    <property type="match status" value="1"/>
</dbReference>
<feature type="transmembrane region" description="Helical" evidence="7">
    <location>
        <begin position="95"/>
        <end position="118"/>
    </location>
</feature>
<protein>
    <submittedName>
        <fullName evidence="10">Sugar ABC transporter permease</fullName>
    </submittedName>
</protein>
<keyword evidence="3" id="KW-1003">Cell membrane</keyword>
<evidence type="ECO:0000256" key="2">
    <source>
        <dbReference type="ARBA" id="ARBA00022448"/>
    </source>
</evidence>
<evidence type="ECO:0000256" key="6">
    <source>
        <dbReference type="ARBA" id="ARBA00023136"/>
    </source>
</evidence>
<dbReference type="EMBL" id="SPQZ01000004">
    <property type="protein sequence ID" value="TFV96906.1"/>
    <property type="molecule type" value="Genomic_DNA"/>
</dbReference>
<feature type="region of interest" description="Disordered" evidence="8">
    <location>
        <begin position="1"/>
        <end position="24"/>
    </location>
</feature>
<name>A0A4Y9R0M0_9MICO</name>
<evidence type="ECO:0000259" key="9">
    <source>
        <dbReference type="PROSITE" id="PS50928"/>
    </source>
</evidence>
<evidence type="ECO:0000256" key="7">
    <source>
        <dbReference type="RuleBase" id="RU363032"/>
    </source>
</evidence>
<proteinExistence type="inferred from homology"/>
<feature type="transmembrane region" description="Helical" evidence="7">
    <location>
        <begin position="36"/>
        <end position="58"/>
    </location>
</feature>
<dbReference type="InterPro" id="IPR000515">
    <property type="entry name" value="MetI-like"/>
</dbReference>
<dbReference type="Proteomes" id="UP000298127">
    <property type="component" value="Unassembled WGS sequence"/>
</dbReference>
<feature type="transmembrane region" description="Helical" evidence="7">
    <location>
        <begin position="287"/>
        <end position="309"/>
    </location>
</feature>
<feature type="transmembrane region" description="Helical" evidence="7">
    <location>
        <begin position="231"/>
        <end position="251"/>
    </location>
</feature>
<comment type="caution">
    <text evidence="10">The sequence shown here is derived from an EMBL/GenBank/DDBJ whole genome shotgun (WGS) entry which is preliminary data.</text>
</comment>
<dbReference type="GO" id="GO:0055085">
    <property type="term" value="P:transmembrane transport"/>
    <property type="evidence" value="ECO:0007669"/>
    <property type="project" value="InterPro"/>
</dbReference>
<reference evidence="10 11" key="1">
    <citation type="journal article" date="2018" name="J. Microbiol.">
        <title>Leifsonia flava sp. nov., a novel actinobacterium isolated from the rhizosphere of Aquilegia viridiflora.</title>
        <authorList>
            <person name="Cai Y."/>
            <person name="Tao W.Z."/>
            <person name="Ma Y.J."/>
            <person name="Cheng J."/>
            <person name="Zhang M.Y."/>
            <person name="Zhang Y.X."/>
        </authorList>
    </citation>
    <scope>NUCLEOTIDE SEQUENCE [LARGE SCALE GENOMIC DNA]</scope>
    <source>
        <strain evidence="10 11">SYP-B2174</strain>
    </source>
</reference>
<evidence type="ECO:0000256" key="5">
    <source>
        <dbReference type="ARBA" id="ARBA00022989"/>
    </source>
</evidence>
<comment type="subcellular location">
    <subcellularLocation>
        <location evidence="1 7">Cell membrane</location>
        <topology evidence="1 7">Multi-pass membrane protein</topology>
    </subcellularLocation>
</comment>
<dbReference type="AlphaFoldDB" id="A0A4Y9R0M0"/>
<dbReference type="PROSITE" id="PS50928">
    <property type="entry name" value="ABC_TM1"/>
    <property type="match status" value="1"/>
</dbReference>
<comment type="similarity">
    <text evidence="7">Belongs to the binding-protein-dependent transport system permease family.</text>
</comment>
<dbReference type="PANTHER" id="PTHR30193">
    <property type="entry name" value="ABC TRANSPORTER PERMEASE PROTEIN"/>
    <property type="match status" value="1"/>
</dbReference>
<dbReference type="InterPro" id="IPR035906">
    <property type="entry name" value="MetI-like_sf"/>
</dbReference>
<keyword evidence="4 7" id="KW-0812">Transmembrane</keyword>
<evidence type="ECO:0000256" key="4">
    <source>
        <dbReference type="ARBA" id="ARBA00022692"/>
    </source>
</evidence>
<gene>
    <name evidence="10" type="ORF">E4M00_12640</name>
</gene>
<feature type="transmembrane region" description="Helical" evidence="7">
    <location>
        <begin position="130"/>
        <end position="150"/>
    </location>
</feature>
<dbReference type="RefSeq" id="WP_135120864.1">
    <property type="nucleotide sequence ID" value="NZ_SPQZ01000004.1"/>
</dbReference>
<keyword evidence="11" id="KW-1185">Reference proteome</keyword>
<sequence length="317" mass="34630">MTTPTAVAAPGSARTSAPRPQRRGAGLEVKRQRWGWLFVTPFIVVFLLFLVFPLFYAFGMSLFTSTLATGTQFTGAGNYVKAFTDPLFLEGLLRVAGFAVVMIPLQLIVALAAALVLDTLTSWLSKLSRLFIFAPYAIPVVIGALMWSFLYSPRFGPASSVFGLFGLDTPNFLASDTIFGALVNIVTWQWAGYYMVVIYAALRSIDPSIYEAARIDGANGWQTATRIKVPMISSSMVMVITFALIGTLQFFTEPVVLRNIAQGAIDAAYTPNMYAFSLAFSYSQFNYASAIAFSLGILVFGGSFIFLFLTRKQSGLK</sequence>
<evidence type="ECO:0000256" key="3">
    <source>
        <dbReference type="ARBA" id="ARBA00022475"/>
    </source>
</evidence>
<dbReference type="Pfam" id="PF00528">
    <property type="entry name" value="BPD_transp_1"/>
    <property type="match status" value="1"/>
</dbReference>
<evidence type="ECO:0000256" key="8">
    <source>
        <dbReference type="SAM" id="MobiDB-lite"/>
    </source>
</evidence>
<accession>A0A4Y9R0M0</accession>
<keyword evidence="5 7" id="KW-1133">Transmembrane helix</keyword>
<feature type="transmembrane region" description="Helical" evidence="7">
    <location>
        <begin position="178"/>
        <end position="202"/>
    </location>
</feature>
<organism evidence="10 11">
    <name type="scientific">Orlajensenia leifsoniae</name>
    <dbReference type="NCBI Taxonomy" id="2561933"/>
    <lineage>
        <taxon>Bacteria</taxon>
        <taxon>Bacillati</taxon>
        <taxon>Actinomycetota</taxon>
        <taxon>Actinomycetes</taxon>
        <taxon>Micrococcales</taxon>
        <taxon>Microbacteriaceae</taxon>
        <taxon>Orlajensenia</taxon>
    </lineage>
</organism>
<dbReference type="Gene3D" id="1.10.3720.10">
    <property type="entry name" value="MetI-like"/>
    <property type="match status" value="1"/>
</dbReference>